<dbReference type="SMART" id="SM00248">
    <property type="entry name" value="ANK"/>
    <property type="match status" value="5"/>
</dbReference>
<feature type="repeat" description="ANK" evidence="1">
    <location>
        <begin position="271"/>
        <end position="303"/>
    </location>
</feature>
<dbReference type="GO" id="GO:0042981">
    <property type="term" value="P:regulation of apoptotic process"/>
    <property type="evidence" value="ECO:0007669"/>
    <property type="project" value="TreeGrafter"/>
</dbReference>
<dbReference type="InterPro" id="IPR002110">
    <property type="entry name" value="Ankyrin_rpt"/>
</dbReference>
<dbReference type="GO" id="GO:0005634">
    <property type="term" value="C:nucleus"/>
    <property type="evidence" value="ECO:0007669"/>
    <property type="project" value="TreeGrafter"/>
</dbReference>
<dbReference type="Gene3D" id="2.60.40.10">
    <property type="entry name" value="Immunoglobulins"/>
    <property type="match status" value="1"/>
</dbReference>
<reference evidence="4" key="1">
    <citation type="submission" date="2018-11" db="EMBL/GenBank/DDBJ databases">
        <authorList>
            <person name="Alioto T."/>
            <person name="Alioto T."/>
        </authorList>
    </citation>
    <scope>NUCLEOTIDE SEQUENCE</scope>
</reference>
<organism evidence="4 5">
    <name type="scientific">Mytilus galloprovincialis</name>
    <name type="common">Mediterranean mussel</name>
    <dbReference type="NCBI Taxonomy" id="29158"/>
    <lineage>
        <taxon>Eukaryota</taxon>
        <taxon>Metazoa</taxon>
        <taxon>Spiralia</taxon>
        <taxon>Lophotrochozoa</taxon>
        <taxon>Mollusca</taxon>
        <taxon>Bivalvia</taxon>
        <taxon>Autobranchia</taxon>
        <taxon>Pteriomorphia</taxon>
        <taxon>Mytilida</taxon>
        <taxon>Mytiloidea</taxon>
        <taxon>Mytilidae</taxon>
        <taxon>Mytilinae</taxon>
        <taxon>Mytilus</taxon>
    </lineage>
</organism>
<dbReference type="Pfam" id="PF12796">
    <property type="entry name" value="Ank_2"/>
    <property type="match status" value="1"/>
</dbReference>
<dbReference type="PANTHER" id="PTHR24183:SF1">
    <property type="entry name" value="FIBRONECTIN TYPE 3 AND ANKYRIN REPEAT DOMAINS PROTEIN 1"/>
    <property type="match status" value="1"/>
</dbReference>
<dbReference type="Pfam" id="PF13857">
    <property type="entry name" value="Ank_5"/>
    <property type="match status" value="1"/>
</dbReference>
<proteinExistence type="predicted"/>
<evidence type="ECO:0000313" key="4">
    <source>
        <dbReference type="EMBL" id="VDI74188.1"/>
    </source>
</evidence>
<dbReference type="Proteomes" id="UP000596742">
    <property type="component" value="Unassembled WGS sequence"/>
</dbReference>
<feature type="repeat" description="ANK" evidence="1">
    <location>
        <begin position="238"/>
        <end position="270"/>
    </location>
</feature>
<protein>
    <recommendedName>
        <fullName evidence="3">Fibronectin type-III domain-containing protein</fullName>
    </recommendedName>
</protein>
<keyword evidence="1" id="KW-0040">ANK repeat</keyword>
<dbReference type="SMART" id="SM00060">
    <property type="entry name" value="FN3"/>
    <property type="match status" value="1"/>
</dbReference>
<feature type="repeat" description="ANK" evidence="1">
    <location>
        <begin position="304"/>
        <end position="336"/>
    </location>
</feature>
<name>A0A8B6H5W1_MYTGA</name>
<feature type="region of interest" description="Disordered" evidence="2">
    <location>
        <begin position="14"/>
        <end position="74"/>
    </location>
</feature>
<sequence>MMMSVIYNGMSLDDSDLEEENKQNNNVTGIPTVSQTVDRGQGGLSRLTFRNSRKSSDNSRTSSKDNKYGNNRQSNGEYIQTISLAVDSCINNNIFTPFPQIEPPRPPPPIVGKVTHYSIELYWEEALAKAYDGTTKDAGRIKICLQEEDKHNSWGNIYTGYGKRHTVTGLDHQTEYHYRIRFMNNYGNSEWSAHVNVSTTKEPLTGEHLHRAIMRKDVEEIEKILDTGDVKIDVPDKYGFTGLMQASQKGFIEVVECLLNNGADVHSKNDAGKTALMLASYAGQLKVVKILREAGARYEDFDRGGSTSLHWAVDGGNTYLIEWMIQDGAEVNIPDHNCGWTPLLRCASVSGKRDVAYSLLSKGADINIQDRDGKTALMIAIINGHLELVELLLKRNADLTVKNEYGKTAYQMAQAMEKRRILRSLDEHVEYKGLKGIKI</sequence>
<gene>
    <name evidence="4" type="ORF">MGAL_10B064184</name>
</gene>
<evidence type="ECO:0000256" key="1">
    <source>
        <dbReference type="PROSITE-ProRule" id="PRU00023"/>
    </source>
</evidence>
<dbReference type="CDD" id="cd00063">
    <property type="entry name" value="FN3"/>
    <property type="match status" value="1"/>
</dbReference>
<dbReference type="PANTHER" id="PTHR24183">
    <property type="entry name" value="FIBRONECTIN TYPE 3 AND ANKYRIN REPEAT DOMAINS PROTEIN 1"/>
    <property type="match status" value="1"/>
</dbReference>
<feature type="repeat" description="ANK" evidence="1">
    <location>
        <begin position="338"/>
        <end position="371"/>
    </location>
</feature>
<evidence type="ECO:0000256" key="2">
    <source>
        <dbReference type="SAM" id="MobiDB-lite"/>
    </source>
</evidence>
<dbReference type="PROSITE" id="PS50297">
    <property type="entry name" value="ANK_REP_REGION"/>
    <property type="match status" value="4"/>
</dbReference>
<evidence type="ECO:0000313" key="5">
    <source>
        <dbReference type="Proteomes" id="UP000596742"/>
    </source>
</evidence>
<feature type="repeat" description="ANK" evidence="1">
    <location>
        <begin position="372"/>
        <end position="404"/>
    </location>
</feature>
<dbReference type="InterPro" id="IPR036116">
    <property type="entry name" value="FN3_sf"/>
</dbReference>
<comment type="caution">
    <text evidence="4">The sequence shown here is derived from an EMBL/GenBank/DDBJ whole genome shotgun (WGS) entry which is preliminary data.</text>
</comment>
<dbReference type="EMBL" id="UYJE01009529">
    <property type="protein sequence ID" value="VDI74188.1"/>
    <property type="molecule type" value="Genomic_DNA"/>
</dbReference>
<dbReference type="InterPro" id="IPR036770">
    <property type="entry name" value="Ankyrin_rpt-contain_sf"/>
</dbReference>
<dbReference type="Pfam" id="PF13637">
    <property type="entry name" value="Ank_4"/>
    <property type="match status" value="1"/>
</dbReference>
<dbReference type="PROSITE" id="PS50853">
    <property type="entry name" value="FN3"/>
    <property type="match status" value="1"/>
</dbReference>
<dbReference type="AlphaFoldDB" id="A0A8B6H5W1"/>
<feature type="compositionally biased region" description="Basic and acidic residues" evidence="2">
    <location>
        <begin position="54"/>
        <end position="67"/>
    </location>
</feature>
<dbReference type="InterPro" id="IPR003961">
    <property type="entry name" value="FN3_dom"/>
</dbReference>
<evidence type="ECO:0000259" key="3">
    <source>
        <dbReference type="PROSITE" id="PS50853"/>
    </source>
</evidence>
<feature type="domain" description="Fibronectin type-III" evidence="3">
    <location>
        <begin position="103"/>
        <end position="203"/>
    </location>
</feature>
<dbReference type="SUPFAM" id="SSF49265">
    <property type="entry name" value="Fibronectin type III"/>
    <property type="match status" value="1"/>
</dbReference>
<keyword evidence="5" id="KW-1185">Reference proteome</keyword>
<dbReference type="SUPFAM" id="SSF48403">
    <property type="entry name" value="Ankyrin repeat"/>
    <property type="match status" value="1"/>
</dbReference>
<dbReference type="InterPro" id="IPR013783">
    <property type="entry name" value="Ig-like_fold"/>
</dbReference>
<dbReference type="PROSITE" id="PS50088">
    <property type="entry name" value="ANK_REPEAT"/>
    <property type="match status" value="5"/>
</dbReference>
<dbReference type="OrthoDB" id="9995210at2759"/>
<accession>A0A8B6H5W1</accession>
<feature type="compositionally biased region" description="Polar residues" evidence="2">
    <location>
        <begin position="23"/>
        <end position="38"/>
    </location>
</feature>
<dbReference type="Gene3D" id="1.25.40.20">
    <property type="entry name" value="Ankyrin repeat-containing domain"/>
    <property type="match status" value="2"/>
</dbReference>